<dbReference type="EMBL" id="UINC01000388">
    <property type="protein sequence ID" value="SUZ54455.1"/>
    <property type="molecule type" value="Genomic_DNA"/>
</dbReference>
<accession>A0A381NIR7</accession>
<gene>
    <name evidence="9" type="ORF">METZ01_LOCUS7309</name>
</gene>
<evidence type="ECO:0000256" key="6">
    <source>
        <dbReference type="ARBA" id="ARBA00023014"/>
    </source>
</evidence>
<evidence type="ECO:0000259" key="8">
    <source>
        <dbReference type="PROSITE" id="PS51296"/>
    </source>
</evidence>
<keyword evidence="6" id="KW-0411">Iron-sulfur</keyword>
<organism evidence="9">
    <name type="scientific">marine metagenome</name>
    <dbReference type="NCBI Taxonomy" id="408172"/>
    <lineage>
        <taxon>unclassified sequences</taxon>
        <taxon>metagenomes</taxon>
        <taxon>ecological metagenomes</taxon>
    </lineage>
</organism>
<keyword evidence="2" id="KW-0001">2Fe-2S</keyword>
<protein>
    <recommendedName>
        <fullName evidence="8">Rieske domain-containing protein</fullName>
    </recommendedName>
</protein>
<evidence type="ECO:0000256" key="4">
    <source>
        <dbReference type="ARBA" id="ARBA00023002"/>
    </source>
</evidence>
<dbReference type="InterPro" id="IPR015879">
    <property type="entry name" value="Ring_hydroxy_dOase_asu_C_dom"/>
</dbReference>
<dbReference type="AlphaFoldDB" id="A0A381NIR7"/>
<sequence length="384" mass="44402">MSHSRKKMVGLTTRLLNHHLKGTTDHAEDIMRVSLDAYTNEKRLKLEINTIFHNYPLALALSLELPKENTYKALNVLETPILLTRDSQGKVRSFINACQHRGSPICELGSGERSQFSCPYHTWTYNNEGNLINIFKADTFGDIDRSKIKLKELNCEERSGFIWVCINPESKMDLDSWLCDFDLELNDIGLDKWHLYKQRELPGPSWKICWDGYLDGYHHHAVHPETVGKNTIVNLIAHDSYGPHQRFAFGKKTLSQLKDLDEKEWEPEEHIRLIHSGFPNLSISVILNQYCLVSMVYPCEDLNKTVTIQNILCMNEPNSTEEKIAAEEFDDLALSAVRDEDYKMNFSIQAGVKSKGNKEFLFGKNEPLQQHYHKWIEKLCNQDF</sequence>
<feature type="domain" description="Rieske" evidence="8">
    <location>
        <begin position="57"/>
        <end position="164"/>
    </location>
</feature>
<dbReference type="GO" id="GO:0005506">
    <property type="term" value="F:iron ion binding"/>
    <property type="evidence" value="ECO:0007669"/>
    <property type="project" value="InterPro"/>
</dbReference>
<dbReference type="PROSITE" id="PS51296">
    <property type="entry name" value="RIESKE"/>
    <property type="match status" value="1"/>
</dbReference>
<dbReference type="PANTHER" id="PTHR43756">
    <property type="entry name" value="CHOLINE MONOOXYGENASE, CHLOROPLASTIC"/>
    <property type="match status" value="1"/>
</dbReference>
<dbReference type="SUPFAM" id="SSF50022">
    <property type="entry name" value="ISP domain"/>
    <property type="match status" value="1"/>
</dbReference>
<dbReference type="PANTHER" id="PTHR43756:SF5">
    <property type="entry name" value="CHOLINE MONOOXYGENASE, CHLOROPLASTIC"/>
    <property type="match status" value="1"/>
</dbReference>
<dbReference type="InterPro" id="IPR015881">
    <property type="entry name" value="ARHD_Rieske_2Fe_2S"/>
</dbReference>
<dbReference type="InterPro" id="IPR001663">
    <property type="entry name" value="Rng_hydr_dOase-A"/>
</dbReference>
<keyword evidence="3" id="KW-0479">Metal-binding</keyword>
<reference evidence="9" key="1">
    <citation type="submission" date="2018-05" db="EMBL/GenBank/DDBJ databases">
        <authorList>
            <person name="Lanie J.A."/>
            <person name="Ng W.-L."/>
            <person name="Kazmierczak K.M."/>
            <person name="Andrzejewski T.M."/>
            <person name="Davidsen T.M."/>
            <person name="Wayne K.J."/>
            <person name="Tettelin H."/>
            <person name="Glass J.I."/>
            <person name="Rusch D."/>
            <person name="Podicherti R."/>
            <person name="Tsui H.-C.T."/>
            <person name="Winkler M.E."/>
        </authorList>
    </citation>
    <scope>NUCLEOTIDE SEQUENCE</scope>
</reference>
<dbReference type="Gene3D" id="2.102.10.10">
    <property type="entry name" value="Rieske [2Fe-2S] iron-sulphur domain"/>
    <property type="match status" value="1"/>
</dbReference>
<dbReference type="Gene3D" id="3.90.380.10">
    <property type="entry name" value="Naphthalene 1,2-dioxygenase Alpha Subunit, Chain A, domain 1"/>
    <property type="match status" value="2"/>
</dbReference>
<evidence type="ECO:0000256" key="3">
    <source>
        <dbReference type="ARBA" id="ARBA00022723"/>
    </source>
</evidence>
<dbReference type="InterPro" id="IPR036922">
    <property type="entry name" value="Rieske_2Fe-2S_sf"/>
</dbReference>
<evidence type="ECO:0000313" key="9">
    <source>
        <dbReference type="EMBL" id="SUZ54455.1"/>
    </source>
</evidence>
<dbReference type="InterPro" id="IPR017941">
    <property type="entry name" value="Rieske_2Fe-2S"/>
</dbReference>
<dbReference type="CDD" id="cd03469">
    <property type="entry name" value="Rieske_RO_Alpha_N"/>
    <property type="match status" value="1"/>
</dbReference>
<keyword evidence="7" id="KW-0520">NAD</keyword>
<dbReference type="Pfam" id="PF00848">
    <property type="entry name" value="Ring_hydroxyl_A"/>
    <property type="match status" value="1"/>
</dbReference>
<comment type="cofactor">
    <cofactor evidence="1">
        <name>Fe cation</name>
        <dbReference type="ChEBI" id="CHEBI:24875"/>
    </cofactor>
</comment>
<dbReference type="SUPFAM" id="SSF55961">
    <property type="entry name" value="Bet v1-like"/>
    <property type="match status" value="1"/>
</dbReference>
<dbReference type="PRINTS" id="PR00090">
    <property type="entry name" value="RNGDIOXGNASE"/>
</dbReference>
<proteinExistence type="predicted"/>
<evidence type="ECO:0000256" key="2">
    <source>
        <dbReference type="ARBA" id="ARBA00022714"/>
    </source>
</evidence>
<dbReference type="GO" id="GO:0016491">
    <property type="term" value="F:oxidoreductase activity"/>
    <property type="evidence" value="ECO:0007669"/>
    <property type="project" value="UniProtKB-KW"/>
</dbReference>
<dbReference type="Pfam" id="PF00355">
    <property type="entry name" value="Rieske"/>
    <property type="match status" value="1"/>
</dbReference>
<keyword evidence="5" id="KW-0408">Iron</keyword>
<dbReference type="PROSITE" id="PS00570">
    <property type="entry name" value="RING_HYDROXYL_ALPHA"/>
    <property type="match status" value="1"/>
</dbReference>
<dbReference type="GO" id="GO:0051537">
    <property type="term" value="F:2 iron, 2 sulfur cluster binding"/>
    <property type="evidence" value="ECO:0007669"/>
    <property type="project" value="UniProtKB-KW"/>
</dbReference>
<evidence type="ECO:0000256" key="1">
    <source>
        <dbReference type="ARBA" id="ARBA00001962"/>
    </source>
</evidence>
<name>A0A381NIR7_9ZZZZ</name>
<evidence type="ECO:0000256" key="5">
    <source>
        <dbReference type="ARBA" id="ARBA00023004"/>
    </source>
</evidence>
<evidence type="ECO:0000256" key="7">
    <source>
        <dbReference type="ARBA" id="ARBA00023027"/>
    </source>
</evidence>
<keyword evidence="4" id="KW-0560">Oxidoreductase</keyword>